<reference evidence="8 9" key="1">
    <citation type="journal article" date="2013" name="Genome Announc.">
        <title>Genome Sequence of Rhizobium lupini HPC(L) Isolated from Saline Desert Soil, Kutch (Gujarat).</title>
        <authorList>
            <person name="Agarwal L."/>
            <person name="Purohit H.J."/>
        </authorList>
    </citation>
    <scope>NUCLEOTIDE SEQUENCE [LARGE SCALE GENOMIC DNA]</scope>
    <source>
        <strain evidence="9">HPC(L)</strain>
    </source>
</reference>
<dbReference type="CDD" id="cd01992">
    <property type="entry name" value="TilS_N"/>
    <property type="match status" value="1"/>
</dbReference>
<name>A0ABP2RX68_RHILU</name>
<evidence type="ECO:0000256" key="4">
    <source>
        <dbReference type="ARBA" id="ARBA00022840"/>
    </source>
</evidence>
<evidence type="ECO:0000256" key="3">
    <source>
        <dbReference type="ARBA" id="ARBA00022741"/>
    </source>
</evidence>
<dbReference type="SUPFAM" id="SSF52402">
    <property type="entry name" value="Adenine nucleotide alpha hydrolases-like"/>
    <property type="match status" value="1"/>
</dbReference>
<accession>A0ABP2RX68</accession>
<dbReference type="Gene3D" id="3.40.50.620">
    <property type="entry name" value="HUPs"/>
    <property type="match status" value="1"/>
</dbReference>
<evidence type="ECO:0000256" key="1">
    <source>
        <dbReference type="ARBA" id="ARBA00022598"/>
    </source>
</evidence>
<comment type="caution">
    <text evidence="8">The sequence shown here is derived from an EMBL/GenBank/DDBJ whole genome shotgun (WGS) entry which is preliminary data.</text>
</comment>
<dbReference type="InterPro" id="IPR014729">
    <property type="entry name" value="Rossmann-like_a/b/a_fold"/>
</dbReference>
<dbReference type="Proteomes" id="UP000017668">
    <property type="component" value="Unassembled WGS sequence"/>
</dbReference>
<dbReference type="InterPro" id="IPR012094">
    <property type="entry name" value="tRNA_Ile_lys_synt"/>
</dbReference>
<keyword evidence="3 6" id="KW-0547">Nucleotide-binding</keyword>
<comment type="similarity">
    <text evidence="6">Belongs to the tRNA(Ile)-lysidine synthase family.</text>
</comment>
<protein>
    <recommendedName>
        <fullName evidence="6">tRNA(Ile)-lysidine synthase</fullName>
        <ecNumber evidence="6">6.3.4.19</ecNumber>
    </recommendedName>
    <alternativeName>
        <fullName evidence="6">tRNA(Ile)-2-lysyl-cytidine synthase</fullName>
    </alternativeName>
    <alternativeName>
        <fullName evidence="6">tRNA(Ile)-lysidine synthetase</fullName>
    </alternativeName>
</protein>
<evidence type="ECO:0000256" key="6">
    <source>
        <dbReference type="HAMAP-Rule" id="MF_01161"/>
    </source>
</evidence>
<sequence length="461" mass="50980">MPVDVRIPNEQPIAPLAAARSFVEKFREPAHILVAISGGSDSTGLLLALHEVMSEKGRDLLRLSAVTVDHALRVESADEARKVATLCAELGIPHVTRRWEGLKPVSGISEASRLARYRLIAEAAVAFDADLVVTGHTAGDQRETVAMRAARNSGEDNLGLSGMADAVLYARRHWIMRPFLRCERQAIRDYVSSRSRRWLDDPSNENPRYERVRMRQALPDVPLPADGGEAEKRRISSEKTAVFLRAHAEVFSGALAKLQPDGVSPDRADFRHGLAVLIASLGGRPYLPAAGSMERVLCFLKTGNYGRMTVGRVLLDRRRDGLYIFREQRNLPELRLEAYQKGQWDDRFIVENRSPFPVRVSAEEAGSGAGFPSVPPGVTRLALSGLPQIAAAEAGQTAGELTVDVTPSWRPSIFFYRASTLSWQIRSLFCSDGRHIHSPRFKSGLIFVNCLGTVFTPKRIR</sequence>
<keyword evidence="2 6" id="KW-0819">tRNA processing</keyword>
<dbReference type="HAMAP" id="MF_01161">
    <property type="entry name" value="tRNA_Ile_lys_synt"/>
    <property type="match status" value="1"/>
</dbReference>
<feature type="domain" description="tRNA(Ile)-lysidine/2-thiocytidine synthase N-terminal" evidence="7">
    <location>
        <begin position="31"/>
        <end position="216"/>
    </location>
</feature>
<dbReference type="Pfam" id="PF01171">
    <property type="entry name" value="ATP_bind_3"/>
    <property type="match status" value="1"/>
</dbReference>
<organism evidence="8 9">
    <name type="scientific">Bradyrhizobium lupini HPC(L)</name>
    <dbReference type="NCBI Taxonomy" id="1229491"/>
    <lineage>
        <taxon>Bacteria</taxon>
        <taxon>Pseudomonadati</taxon>
        <taxon>Pseudomonadota</taxon>
        <taxon>Alphaproteobacteria</taxon>
        <taxon>Hyphomicrobiales</taxon>
        <taxon>Nitrobacteraceae</taxon>
        <taxon>Bradyrhizobium</taxon>
    </lineage>
</organism>
<keyword evidence="1 6" id="KW-0436">Ligase</keyword>
<dbReference type="NCBIfam" id="TIGR02432">
    <property type="entry name" value="lysidine_TilS_N"/>
    <property type="match status" value="1"/>
</dbReference>
<keyword evidence="6" id="KW-0963">Cytoplasm</keyword>
<dbReference type="EC" id="6.3.4.19" evidence="6"/>
<dbReference type="PANTHER" id="PTHR43033">
    <property type="entry name" value="TRNA(ILE)-LYSIDINE SYNTHASE-RELATED"/>
    <property type="match status" value="1"/>
</dbReference>
<comment type="catalytic activity">
    <reaction evidence="5 6">
        <text>cytidine(34) in tRNA(Ile2) + L-lysine + ATP = lysidine(34) in tRNA(Ile2) + AMP + diphosphate + H(+)</text>
        <dbReference type="Rhea" id="RHEA:43744"/>
        <dbReference type="Rhea" id="RHEA-COMP:10625"/>
        <dbReference type="Rhea" id="RHEA-COMP:10670"/>
        <dbReference type="ChEBI" id="CHEBI:15378"/>
        <dbReference type="ChEBI" id="CHEBI:30616"/>
        <dbReference type="ChEBI" id="CHEBI:32551"/>
        <dbReference type="ChEBI" id="CHEBI:33019"/>
        <dbReference type="ChEBI" id="CHEBI:82748"/>
        <dbReference type="ChEBI" id="CHEBI:83665"/>
        <dbReference type="ChEBI" id="CHEBI:456215"/>
        <dbReference type="EC" id="6.3.4.19"/>
    </reaction>
</comment>
<dbReference type="PANTHER" id="PTHR43033:SF1">
    <property type="entry name" value="TRNA(ILE)-LYSIDINE SYNTHASE-RELATED"/>
    <property type="match status" value="1"/>
</dbReference>
<evidence type="ECO:0000256" key="2">
    <source>
        <dbReference type="ARBA" id="ARBA00022694"/>
    </source>
</evidence>
<keyword evidence="9" id="KW-1185">Reference proteome</keyword>
<comment type="function">
    <text evidence="6">Ligates lysine onto the cytidine present at position 34 of the AUA codon-specific tRNA(Ile) that contains the anticodon CAU, in an ATP-dependent manner. Cytidine is converted to lysidine, thus changing the amino acid specificity of the tRNA from methionine to isoleucine.</text>
</comment>
<proteinExistence type="inferred from homology"/>
<evidence type="ECO:0000313" key="8">
    <source>
        <dbReference type="EMBL" id="EKJ97506.1"/>
    </source>
</evidence>
<gene>
    <name evidence="6" type="primary">tilS</name>
    <name evidence="8" type="ORF">C241_00240</name>
</gene>
<dbReference type="EMBL" id="AMQQ01000001">
    <property type="protein sequence ID" value="EKJ97506.1"/>
    <property type="molecule type" value="Genomic_DNA"/>
</dbReference>
<dbReference type="InterPro" id="IPR012795">
    <property type="entry name" value="tRNA_Ile_lys_synt_N"/>
</dbReference>
<evidence type="ECO:0000256" key="5">
    <source>
        <dbReference type="ARBA" id="ARBA00048539"/>
    </source>
</evidence>
<evidence type="ECO:0000259" key="7">
    <source>
        <dbReference type="Pfam" id="PF01171"/>
    </source>
</evidence>
<comment type="subcellular location">
    <subcellularLocation>
        <location evidence="6">Cytoplasm</location>
    </subcellularLocation>
</comment>
<dbReference type="InterPro" id="IPR011063">
    <property type="entry name" value="TilS/TtcA_N"/>
</dbReference>
<comment type="domain">
    <text evidence="6">The N-terminal region contains the highly conserved SGGXDS motif, predicted to be a P-loop motif involved in ATP binding.</text>
</comment>
<feature type="binding site" evidence="6">
    <location>
        <begin position="37"/>
        <end position="42"/>
    </location>
    <ligand>
        <name>ATP</name>
        <dbReference type="ChEBI" id="CHEBI:30616"/>
    </ligand>
</feature>
<keyword evidence="4 6" id="KW-0067">ATP-binding</keyword>
<evidence type="ECO:0000313" key="9">
    <source>
        <dbReference type="Proteomes" id="UP000017668"/>
    </source>
</evidence>